<sequence length="502" mass="55229">MRNSLQKLCVILGLTLPGCVLSVSQDALAFQLEPALSSAAQQLDLDSNIQQYGHQQLPAASDTAREPSSTDEHLTGPPRDPSALQTTHFGAPGRPGWKWGAYVQDPACIQGGILHRGRHCPVQPDPWDSHWDDSWISWALHIFRMGQHAAEKLVRAVTGSLLRPVGLHWWGPSPTPEEQSGDHALRGMLQQHLADQGLTGFNDSNLVPLLPYPVAWLLEDAEEELANATRLPVQLTRARTLATQVSVSYCSHPAIRAWNCSRCHGNMEGFELERMTFDAQWDLAGYAGFSPHLDAMVVAFRGTDSHSISNWAENMRYWRTDLHLPYPGAEGALVHTGFFLSYNTSNLAPNITEAVGNLIQRHPGKPLYVAGHSMGGALATLCAIDLKFAFGLPDVRVYTYGSPRVGNDIFASFFANNIQESIRVTHNRDVVPAWPPEVVGFHHVAREIWVIDVEKVGVIGICDDSGEDPRCHNSVCYLGLCTSVHDHLHYLGAGMFHRGGSC</sequence>
<evidence type="ECO:0000256" key="1">
    <source>
        <dbReference type="SAM" id="MobiDB-lite"/>
    </source>
</evidence>
<evidence type="ECO:0000313" key="4">
    <source>
        <dbReference type="EMBL" id="KAK9836884.1"/>
    </source>
</evidence>
<evidence type="ECO:0000259" key="3">
    <source>
        <dbReference type="Pfam" id="PF01764"/>
    </source>
</evidence>
<organism evidence="4 5">
    <name type="scientific">Apatococcus lobatus</name>
    <dbReference type="NCBI Taxonomy" id="904363"/>
    <lineage>
        <taxon>Eukaryota</taxon>
        <taxon>Viridiplantae</taxon>
        <taxon>Chlorophyta</taxon>
        <taxon>core chlorophytes</taxon>
        <taxon>Trebouxiophyceae</taxon>
        <taxon>Chlorellales</taxon>
        <taxon>Chlorellaceae</taxon>
        <taxon>Apatococcus</taxon>
    </lineage>
</organism>
<dbReference type="CDD" id="cd00519">
    <property type="entry name" value="Lipase_3"/>
    <property type="match status" value="1"/>
</dbReference>
<protein>
    <recommendedName>
        <fullName evidence="3">Fungal lipase-type domain-containing protein</fullName>
    </recommendedName>
</protein>
<dbReference type="Gene3D" id="3.40.50.1820">
    <property type="entry name" value="alpha/beta hydrolase"/>
    <property type="match status" value="1"/>
</dbReference>
<keyword evidence="2" id="KW-0732">Signal</keyword>
<dbReference type="PANTHER" id="PTHR45856">
    <property type="entry name" value="ALPHA/BETA-HYDROLASES SUPERFAMILY PROTEIN"/>
    <property type="match status" value="1"/>
</dbReference>
<reference evidence="4 5" key="1">
    <citation type="journal article" date="2024" name="Nat. Commun.">
        <title>Phylogenomics reveals the evolutionary origins of lichenization in chlorophyte algae.</title>
        <authorList>
            <person name="Puginier C."/>
            <person name="Libourel C."/>
            <person name="Otte J."/>
            <person name="Skaloud P."/>
            <person name="Haon M."/>
            <person name="Grisel S."/>
            <person name="Petersen M."/>
            <person name="Berrin J.G."/>
            <person name="Delaux P.M."/>
            <person name="Dal Grande F."/>
            <person name="Keller J."/>
        </authorList>
    </citation>
    <scope>NUCLEOTIDE SEQUENCE [LARGE SCALE GENOMIC DNA]</scope>
    <source>
        <strain evidence="4 5">SAG 2145</strain>
    </source>
</reference>
<dbReference type="SUPFAM" id="SSF53474">
    <property type="entry name" value="alpha/beta-Hydrolases"/>
    <property type="match status" value="1"/>
</dbReference>
<dbReference type="Proteomes" id="UP001438707">
    <property type="component" value="Unassembled WGS sequence"/>
</dbReference>
<feature type="chain" id="PRO_5043609721" description="Fungal lipase-type domain-containing protein" evidence="2">
    <location>
        <begin position="23"/>
        <end position="502"/>
    </location>
</feature>
<evidence type="ECO:0000313" key="5">
    <source>
        <dbReference type="Proteomes" id="UP001438707"/>
    </source>
</evidence>
<proteinExistence type="predicted"/>
<keyword evidence="5" id="KW-1185">Reference proteome</keyword>
<feature type="region of interest" description="Disordered" evidence="1">
    <location>
        <begin position="54"/>
        <end position="90"/>
    </location>
</feature>
<gene>
    <name evidence="4" type="ORF">WJX74_010357</name>
</gene>
<comment type="caution">
    <text evidence="4">The sequence shown here is derived from an EMBL/GenBank/DDBJ whole genome shotgun (WGS) entry which is preliminary data.</text>
</comment>
<evidence type="ECO:0000256" key="2">
    <source>
        <dbReference type="SAM" id="SignalP"/>
    </source>
</evidence>
<accession>A0AAW1RT61</accession>
<feature type="compositionally biased region" description="Basic and acidic residues" evidence="1">
    <location>
        <begin position="63"/>
        <end position="74"/>
    </location>
</feature>
<dbReference type="Pfam" id="PF01764">
    <property type="entry name" value="Lipase_3"/>
    <property type="match status" value="1"/>
</dbReference>
<feature type="signal peptide" evidence="2">
    <location>
        <begin position="1"/>
        <end position="22"/>
    </location>
</feature>
<name>A0AAW1RT61_9CHLO</name>
<dbReference type="GO" id="GO:0006629">
    <property type="term" value="P:lipid metabolic process"/>
    <property type="evidence" value="ECO:0007669"/>
    <property type="project" value="InterPro"/>
</dbReference>
<dbReference type="InterPro" id="IPR051218">
    <property type="entry name" value="Sec_MonoDiacylglyc_Lipase"/>
</dbReference>
<dbReference type="PANTHER" id="PTHR45856:SF25">
    <property type="entry name" value="FUNGAL LIPASE-LIKE DOMAIN-CONTAINING PROTEIN"/>
    <property type="match status" value="1"/>
</dbReference>
<dbReference type="InterPro" id="IPR002921">
    <property type="entry name" value="Fungal_lipase-type"/>
</dbReference>
<dbReference type="InterPro" id="IPR029058">
    <property type="entry name" value="AB_hydrolase_fold"/>
</dbReference>
<dbReference type="EMBL" id="JALJOS010000007">
    <property type="protein sequence ID" value="KAK9836884.1"/>
    <property type="molecule type" value="Genomic_DNA"/>
</dbReference>
<dbReference type="AlphaFoldDB" id="A0AAW1RT61"/>
<feature type="domain" description="Fungal lipase-type" evidence="3">
    <location>
        <begin position="297"/>
        <end position="437"/>
    </location>
</feature>